<evidence type="ECO:0000313" key="1">
    <source>
        <dbReference type="EMBL" id="SHM14405.1"/>
    </source>
</evidence>
<dbReference type="SUPFAM" id="SSF52540">
    <property type="entry name" value="P-loop containing nucleoside triphosphate hydrolases"/>
    <property type="match status" value="1"/>
</dbReference>
<dbReference type="STRING" id="337701.SAMN05444398_110125"/>
<protein>
    <recommendedName>
        <fullName evidence="3">Sulfotransferase family protein</fullName>
    </recommendedName>
</protein>
<reference evidence="1 2" key="1">
    <citation type="submission" date="2016-11" db="EMBL/GenBank/DDBJ databases">
        <authorList>
            <person name="Jaros S."/>
            <person name="Januszkiewicz K."/>
            <person name="Wedrychowicz H."/>
        </authorList>
    </citation>
    <scope>NUCLEOTIDE SEQUENCE [LARGE SCALE GENOMIC DNA]</scope>
    <source>
        <strain evidence="1 2">DSM 29589</strain>
    </source>
</reference>
<gene>
    <name evidence="1" type="ORF">SAMN05444398_110125</name>
</gene>
<dbReference type="InterPro" id="IPR027417">
    <property type="entry name" value="P-loop_NTPase"/>
</dbReference>
<organism evidence="1 2">
    <name type="scientific">Roseovarius pacificus</name>
    <dbReference type="NCBI Taxonomy" id="337701"/>
    <lineage>
        <taxon>Bacteria</taxon>
        <taxon>Pseudomonadati</taxon>
        <taxon>Pseudomonadota</taxon>
        <taxon>Alphaproteobacteria</taxon>
        <taxon>Rhodobacterales</taxon>
        <taxon>Roseobacteraceae</taxon>
        <taxon>Roseovarius</taxon>
    </lineage>
</organism>
<dbReference type="EMBL" id="FRBR01000010">
    <property type="protein sequence ID" value="SHM14405.1"/>
    <property type="molecule type" value="Genomic_DNA"/>
</dbReference>
<dbReference type="Gene3D" id="3.40.50.300">
    <property type="entry name" value="P-loop containing nucleotide triphosphate hydrolases"/>
    <property type="match status" value="1"/>
</dbReference>
<evidence type="ECO:0008006" key="3">
    <source>
        <dbReference type="Google" id="ProtNLM"/>
    </source>
</evidence>
<dbReference type="Proteomes" id="UP000183974">
    <property type="component" value="Unassembled WGS sequence"/>
</dbReference>
<accession>A0A1M7GE43</accession>
<proteinExistence type="predicted"/>
<keyword evidence="2" id="KW-1185">Reference proteome</keyword>
<name>A0A1M7GE43_9RHOB</name>
<evidence type="ECO:0000313" key="2">
    <source>
        <dbReference type="Proteomes" id="UP000183974"/>
    </source>
</evidence>
<dbReference type="AlphaFoldDB" id="A0A1M7GE43"/>
<sequence length="282" mass="32097">MATVWLHIGQGKTGTTSIQAYLQSLGDSGEILYPLQGQHNGNRAHHGFFPLSARDGIKWKQAQSQLAEMLAAYRGDARPLVLSSEHMCYLSAPQVADIAGGLSGRDVRIVYYVRPQPDLIESTYKTKVMQANVRVAPFHEWLERSWKAFDYRLRIAPWLKAFGQEAILVRPYLSGAMDVAVDFARLTGFSLPNEQRAIRMRPSLDARSILILHEYDRLFPGKLKRDGMIEALRKVEQTTGKSSFRFVDEELKLRILDYYRDSNIRFSKMFLQDSEAPDLLTG</sequence>